<sequence length="165" mass="18299">MYAGAFVQNAARAMATFFGSCCELLLELGIYLWCTVTRMLFTLWFYWKKPLQLPPVTDKLLLRSATSLAADIRNGEVKSVDLVSAYIRRIHEVQPIINAVIEERFEEALKEAGEVDRLVASGTISASRMTKEKPLLGLPFTVKNSIAVKGALPVACSQRASNSHH</sequence>
<feature type="domain" description="Amidase" evidence="1">
    <location>
        <begin position="81"/>
        <end position="157"/>
    </location>
</feature>
<protein>
    <recommendedName>
        <fullName evidence="1">Amidase domain-containing protein</fullName>
    </recommendedName>
</protein>
<dbReference type="Pfam" id="PF01425">
    <property type="entry name" value="Amidase"/>
    <property type="match status" value="1"/>
</dbReference>
<accession>A0A6G4ZZ22</accession>
<evidence type="ECO:0000259" key="1">
    <source>
        <dbReference type="Pfam" id="PF01425"/>
    </source>
</evidence>
<dbReference type="VEuPathDB" id="VectorBase:LOC119170742"/>
<dbReference type="EMBL" id="GIKN01000923">
    <property type="protein sequence ID" value="NIE43196.1"/>
    <property type="molecule type" value="Transcribed_RNA"/>
</dbReference>
<reference evidence="2" key="1">
    <citation type="submission" date="2020-03" db="EMBL/GenBank/DDBJ databases">
        <title>A transcriptome and proteome of the tick Rhipicephalus microplus shaped by the genetic composition of its hosts and developmental stage.</title>
        <authorList>
            <person name="Garcia G.R."/>
            <person name="Ribeiro J.M.C."/>
            <person name="Maruyama S.R."/>
            <person name="Gardinasse L.G."/>
            <person name="Nelson K."/>
            <person name="Ferreira B.R."/>
            <person name="Andrade T.G."/>
            <person name="Santos I.K.F.M."/>
        </authorList>
    </citation>
    <scope>NUCLEOTIDE SEQUENCE</scope>
    <source>
        <strain evidence="2">NSGR</strain>
        <tissue evidence="2">Salivary glands</tissue>
    </source>
</reference>
<dbReference type="GO" id="GO:0012505">
    <property type="term" value="C:endomembrane system"/>
    <property type="evidence" value="ECO:0007669"/>
    <property type="project" value="TreeGrafter"/>
</dbReference>
<dbReference type="InterPro" id="IPR052739">
    <property type="entry name" value="FAAH2"/>
</dbReference>
<organism evidence="2">
    <name type="scientific">Rhipicephalus microplus</name>
    <name type="common">Cattle tick</name>
    <name type="synonym">Boophilus microplus</name>
    <dbReference type="NCBI Taxonomy" id="6941"/>
    <lineage>
        <taxon>Eukaryota</taxon>
        <taxon>Metazoa</taxon>
        <taxon>Ecdysozoa</taxon>
        <taxon>Arthropoda</taxon>
        <taxon>Chelicerata</taxon>
        <taxon>Arachnida</taxon>
        <taxon>Acari</taxon>
        <taxon>Parasitiformes</taxon>
        <taxon>Ixodida</taxon>
        <taxon>Ixodoidea</taxon>
        <taxon>Ixodidae</taxon>
        <taxon>Rhipicephalinae</taxon>
        <taxon>Rhipicephalus</taxon>
        <taxon>Boophilus</taxon>
    </lineage>
</organism>
<dbReference type="InterPro" id="IPR023631">
    <property type="entry name" value="Amidase_dom"/>
</dbReference>
<dbReference type="InterPro" id="IPR036928">
    <property type="entry name" value="AS_sf"/>
</dbReference>
<proteinExistence type="predicted"/>
<name>A0A6G4ZZ22_RHIMP</name>
<dbReference type="PANTHER" id="PTHR43372:SF4">
    <property type="entry name" value="FATTY-ACID AMIDE HYDROLASE 2"/>
    <property type="match status" value="1"/>
</dbReference>
<dbReference type="Gene3D" id="3.90.1300.10">
    <property type="entry name" value="Amidase signature (AS) domain"/>
    <property type="match status" value="1"/>
</dbReference>
<dbReference type="OrthoDB" id="6428749at2759"/>
<dbReference type="PANTHER" id="PTHR43372">
    <property type="entry name" value="FATTY-ACID AMIDE HYDROLASE"/>
    <property type="match status" value="1"/>
</dbReference>
<evidence type="ECO:0000313" key="2">
    <source>
        <dbReference type="EMBL" id="NIE43196.1"/>
    </source>
</evidence>
<dbReference type="SUPFAM" id="SSF75304">
    <property type="entry name" value="Amidase signature (AS) enzymes"/>
    <property type="match status" value="1"/>
</dbReference>
<dbReference type="AlphaFoldDB" id="A0A6G4ZZ22"/>